<name>A0A1U7V221_NICSY</name>
<dbReference type="GO" id="GO:0005739">
    <property type="term" value="C:mitochondrion"/>
    <property type="evidence" value="ECO:0007669"/>
    <property type="project" value="TreeGrafter"/>
</dbReference>
<dbReference type="InterPro" id="IPR011990">
    <property type="entry name" value="TPR-like_helical_dom_sf"/>
</dbReference>
<keyword evidence="2" id="KW-0677">Repeat</keyword>
<dbReference type="PROSITE" id="PS51375">
    <property type="entry name" value="PPR"/>
    <property type="match status" value="1"/>
</dbReference>
<dbReference type="OrthoDB" id="1890565at2759"/>
<accession>A0A1U7V221</accession>
<evidence type="ECO:0000256" key="3">
    <source>
        <dbReference type="PROSITE-ProRule" id="PRU00708"/>
    </source>
</evidence>
<organism evidence="4 5">
    <name type="scientific">Nicotiana sylvestris</name>
    <name type="common">Wood tobacco</name>
    <name type="synonym">South American tobacco</name>
    <dbReference type="NCBI Taxonomy" id="4096"/>
    <lineage>
        <taxon>Eukaryota</taxon>
        <taxon>Viridiplantae</taxon>
        <taxon>Streptophyta</taxon>
        <taxon>Embryophyta</taxon>
        <taxon>Tracheophyta</taxon>
        <taxon>Spermatophyta</taxon>
        <taxon>Magnoliopsida</taxon>
        <taxon>eudicotyledons</taxon>
        <taxon>Gunneridae</taxon>
        <taxon>Pentapetalae</taxon>
        <taxon>asterids</taxon>
        <taxon>lamiids</taxon>
        <taxon>Solanales</taxon>
        <taxon>Solanaceae</taxon>
        <taxon>Nicotianoideae</taxon>
        <taxon>Nicotianeae</taxon>
        <taxon>Nicotiana</taxon>
    </lineage>
</organism>
<dbReference type="Gene3D" id="1.25.40.10">
    <property type="entry name" value="Tetratricopeptide repeat domain"/>
    <property type="match status" value="1"/>
</dbReference>
<comment type="similarity">
    <text evidence="1">Belongs to the PPR family. P subfamily.</text>
</comment>
<feature type="repeat" description="PPR" evidence="3">
    <location>
        <begin position="84"/>
        <end position="118"/>
    </location>
</feature>
<dbReference type="AlphaFoldDB" id="A0A1U7V221"/>
<dbReference type="Pfam" id="PF01535">
    <property type="entry name" value="PPR"/>
    <property type="match status" value="1"/>
</dbReference>
<dbReference type="RefSeq" id="XP_009762287.1">
    <property type="nucleotide sequence ID" value="XM_009763985.1"/>
</dbReference>
<dbReference type="PANTHER" id="PTHR45717">
    <property type="entry name" value="OS12G0527900 PROTEIN"/>
    <property type="match status" value="1"/>
</dbReference>
<sequence>MATIYEWIDNSEHPYLLPGDVAVRQYLVSKAHGLEAAEKYFFSIPENLRASCVYVALLNCYTNAKSLRKAEGTMQKMRDPGNANVEAYNIMMNLYVKMGDLQKLHSLVLEMEDKGITGDAFSYTICLNAYASVPDIKEMEKPLMKMEVDPRLIEWNAYTVAVGNNRPAKIIFMVLVINAEH</sequence>
<keyword evidence="4" id="KW-1185">Reference proteome</keyword>
<dbReference type="InterPro" id="IPR002885">
    <property type="entry name" value="PPR_rpt"/>
</dbReference>
<dbReference type="eggNOG" id="KOG4197">
    <property type="taxonomic scope" value="Eukaryota"/>
</dbReference>
<evidence type="ECO:0000313" key="4">
    <source>
        <dbReference type="Proteomes" id="UP000189701"/>
    </source>
</evidence>
<reference evidence="4" key="1">
    <citation type="journal article" date="2013" name="Genome Biol.">
        <title>Reference genomes and transcriptomes of Nicotiana sylvestris and Nicotiana tomentosiformis.</title>
        <authorList>
            <person name="Sierro N."/>
            <person name="Battey J.N."/>
            <person name="Ouadi S."/>
            <person name="Bovet L."/>
            <person name="Goepfert S."/>
            <person name="Bakaher N."/>
            <person name="Peitsch M.C."/>
            <person name="Ivanov N.V."/>
        </authorList>
    </citation>
    <scope>NUCLEOTIDE SEQUENCE [LARGE SCALE GENOMIC DNA]</scope>
</reference>
<dbReference type="PANTHER" id="PTHR45717:SF10">
    <property type="entry name" value="OS10G0501000 PROTEIN"/>
    <property type="match status" value="1"/>
</dbReference>
<proteinExistence type="inferred from homology"/>
<dbReference type="Pfam" id="PF13041">
    <property type="entry name" value="PPR_2"/>
    <property type="match status" value="1"/>
</dbReference>
<protein>
    <submittedName>
        <fullName evidence="5">Pentatricopeptide repeat-containing protein At2g20710, mitochondrial-like</fullName>
    </submittedName>
</protein>
<evidence type="ECO:0000313" key="5">
    <source>
        <dbReference type="RefSeq" id="XP_009762287.1"/>
    </source>
</evidence>
<evidence type="ECO:0000256" key="2">
    <source>
        <dbReference type="ARBA" id="ARBA00022737"/>
    </source>
</evidence>
<dbReference type="Proteomes" id="UP000189701">
    <property type="component" value="Unplaced"/>
</dbReference>
<gene>
    <name evidence="5" type="primary">LOC104214332</name>
</gene>
<dbReference type="GO" id="GO:0003729">
    <property type="term" value="F:mRNA binding"/>
    <property type="evidence" value="ECO:0007669"/>
    <property type="project" value="UniProtKB-ARBA"/>
</dbReference>
<reference evidence="5" key="2">
    <citation type="submission" date="2025-08" db="UniProtKB">
        <authorList>
            <consortium name="RefSeq"/>
        </authorList>
    </citation>
    <scope>IDENTIFICATION</scope>
    <source>
        <tissue evidence="5">Leaf</tissue>
    </source>
</reference>
<evidence type="ECO:0000256" key="1">
    <source>
        <dbReference type="ARBA" id="ARBA00007626"/>
    </source>
</evidence>
<dbReference type="NCBIfam" id="TIGR00756">
    <property type="entry name" value="PPR"/>
    <property type="match status" value="1"/>
</dbReference>